<evidence type="ECO:0000313" key="2">
    <source>
        <dbReference type="EMBL" id="EDR08974.1"/>
    </source>
</evidence>
<accession>B0D992</accession>
<keyword evidence="1" id="KW-1133">Transmembrane helix</keyword>
<name>B0D992_LACBS</name>
<evidence type="ECO:0000256" key="1">
    <source>
        <dbReference type="SAM" id="Phobius"/>
    </source>
</evidence>
<keyword evidence="1" id="KW-0812">Transmembrane</keyword>
<gene>
    <name evidence="2" type="ORF">LACBIDRAFT_326620</name>
</gene>
<proteinExistence type="predicted"/>
<feature type="transmembrane region" description="Helical" evidence="1">
    <location>
        <begin position="51"/>
        <end position="74"/>
    </location>
</feature>
<dbReference type="InParanoid" id="B0D992"/>
<dbReference type="Proteomes" id="UP000001194">
    <property type="component" value="Unassembled WGS sequence"/>
</dbReference>
<evidence type="ECO:0000313" key="3">
    <source>
        <dbReference type="Proteomes" id="UP000001194"/>
    </source>
</evidence>
<dbReference type="KEGG" id="lbc:LACBIDRAFT_326620"/>
<reference evidence="2 3" key="1">
    <citation type="journal article" date="2008" name="Nature">
        <title>The genome of Laccaria bicolor provides insights into mycorrhizal symbiosis.</title>
        <authorList>
            <person name="Martin F."/>
            <person name="Aerts A."/>
            <person name="Ahren D."/>
            <person name="Brun A."/>
            <person name="Danchin E.G.J."/>
            <person name="Duchaussoy F."/>
            <person name="Gibon J."/>
            <person name="Kohler A."/>
            <person name="Lindquist E."/>
            <person name="Pereda V."/>
            <person name="Salamov A."/>
            <person name="Shapiro H.J."/>
            <person name="Wuyts J."/>
            <person name="Blaudez D."/>
            <person name="Buee M."/>
            <person name="Brokstein P."/>
            <person name="Canbaeck B."/>
            <person name="Cohen D."/>
            <person name="Courty P.E."/>
            <person name="Coutinho P.M."/>
            <person name="Delaruelle C."/>
            <person name="Detter J.C."/>
            <person name="Deveau A."/>
            <person name="DiFazio S."/>
            <person name="Duplessis S."/>
            <person name="Fraissinet-Tachet L."/>
            <person name="Lucic E."/>
            <person name="Frey-Klett P."/>
            <person name="Fourrey C."/>
            <person name="Feussner I."/>
            <person name="Gay G."/>
            <person name="Grimwood J."/>
            <person name="Hoegger P.J."/>
            <person name="Jain P."/>
            <person name="Kilaru S."/>
            <person name="Labbe J."/>
            <person name="Lin Y.C."/>
            <person name="Legue V."/>
            <person name="Le Tacon F."/>
            <person name="Marmeisse R."/>
            <person name="Melayah D."/>
            <person name="Montanini B."/>
            <person name="Muratet M."/>
            <person name="Nehls U."/>
            <person name="Niculita-Hirzel H."/>
            <person name="Oudot-Le Secq M.P."/>
            <person name="Peter M."/>
            <person name="Quesneville H."/>
            <person name="Rajashekar B."/>
            <person name="Reich M."/>
            <person name="Rouhier N."/>
            <person name="Schmutz J."/>
            <person name="Yin T."/>
            <person name="Chalot M."/>
            <person name="Henrissat B."/>
            <person name="Kuees U."/>
            <person name="Lucas S."/>
            <person name="Van de Peer Y."/>
            <person name="Podila G.K."/>
            <person name="Polle A."/>
            <person name="Pukkila P.J."/>
            <person name="Richardson P.M."/>
            <person name="Rouze P."/>
            <person name="Sanders I.R."/>
            <person name="Stajich J.E."/>
            <person name="Tunlid A."/>
            <person name="Tuskan G."/>
            <person name="Grigoriev I.V."/>
        </authorList>
    </citation>
    <scope>NUCLEOTIDE SEQUENCE [LARGE SCALE GENOMIC DNA]</scope>
    <source>
        <strain evidence="3">S238N-H82 / ATCC MYA-4686</strain>
    </source>
</reference>
<organism evidence="3">
    <name type="scientific">Laccaria bicolor (strain S238N-H82 / ATCC MYA-4686)</name>
    <name type="common">Bicoloured deceiver</name>
    <name type="synonym">Laccaria laccata var. bicolor</name>
    <dbReference type="NCBI Taxonomy" id="486041"/>
    <lineage>
        <taxon>Eukaryota</taxon>
        <taxon>Fungi</taxon>
        <taxon>Dikarya</taxon>
        <taxon>Basidiomycota</taxon>
        <taxon>Agaricomycotina</taxon>
        <taxon>Agaricomycetes</taxon>
        <taxon>Agaricomycetidae</taxon>
        <taxon>Agaricales</taxon>
        <taxon>Agaricineae</taxon>
        <taxon>Hydnangiaceae</taxon>
        <taxon>Laccaria</taxon>
    </lineage>
</organism>
<dbReference type="EMBL" id="DS547100">
    <property type="protein sequence ID" value="EDR08974.1"/>
    <property type="molecule type" value="Genomic_DNA"/>
</dbReference>
<sequence length="189" mass="20667">MSWPSSFMPLEPQGAQSGFCGGTHHPCGHRSSSWALAVTHMGAGQHFYEHFLVLMDAGCCVILMGAICHSHGLFVSLMGAGGHLPVIMTVLVVISVAGWWNSSVGRLHLWQHGGPRPVQCKVSEWWPFRSSNSSLGCILVQTGYNRFKTSFSTTYAIIFAILQNECKNVQKTGLNRPDRSTLTGLFAVF</sequence>
<dbReference type="RefSeq" id="XP_001880287.1">
    <property type="nucleotide sequence ID" value="XM_001880252.1"/>
</dbReference>
<dbReference type="AlphaFoldDB" id="B0D992"/>
<keyword evidence="3" id="KW-1185">Reference proteome</keyword>
<dbReference type="HOGENOM" id="CLU_1434661_0_0_1"/>
<keyword evidence="1" id="KW-0472">Membrane</keyword>
<dbReference type="GeneID" id="6076018"/>
<protein>
    <submittedName>
        <fullName evidence="2">Predicted protein</fullName>
    </submittedName>
</protein>
<feature type="transmembrane region" description="Helical" evidence="1">
    <location>
        <begin position="80"/>
        <end position="100"/>
    </location>
</feature>